<keyword evidence="2" id="KW-1185">Reference proteome</keyword>
<evidence type="ECO:0000313" key="2">
    <source>
        <dbReference type="Proteomes" id="UP000326354"/>
    </source>
</evidence>
<organism evidence="1 2">
    <name type="scientific">Uabimicrobium amorphum</name>
    <dbReference type="NCBI Taxonomy" id="2596890"/>
    <lineage>
        <taxon>Bacteria</taxon>
        <taxon>Pseudomonadati</taxon>
        <taxon>Planctomycetota</taxon>
        <taxon>Candidatus Uabimicrobiia</taxon>
        <taxon>Candidatus Uabimicrobiales</taxon>
        <taxon>Candidatus Uabimicrobiaceae</taxon>
        <taxon>Candidatus Uabimicrobium</taxon>
    </lineage>
</organism>
<name>A0A5S9IQJ5_UABAM</name>
<accession>A0A5S9IQJ5</accession>
<dbReference type="OrthoDB" id="6399419at2"/>
<proteinExistence type="predicted"/>
<dbReference type="EMBL" id="AP019860">
    <property type="protein sequence ID" value="BBM84855.1"/>
    <property type="molecule type" value="Genomic_DNA"/>
</dbReference>
<sequence length="199" mass="23496">MSHTKKYILSQVLRDGLINAYAVEGLPIISIYCDDFYENYDYDIIAPKERKKLAKIFEELKMKRRSSRYYTYEDTDICHPKPTRTLGGNPIDEVVRELQRENRIILATPTQAILSTLLYCHQGHIQIDLEDIYRLVYVQPANLDKIQQWSVHEGYSHLFKPLRHRCTAIQRVVFARRKKHKKFDWTEKSISQIIADIPA</sequence>
<evidence type="ECO:0000313" key="1">
    <source>
        <dbReference type="EMBL" id="BBM84855.1"/>
    </source>
</evidence>
<reference evidence="1 2" key="1">
    <citation type="submission" date="2019-08" db="EMBL/GenBank/DDBJ databases">
        <title>Complete genome sequence of Candidatus Uab amorphum.</title>
        <authorList>
            <person name="Shiratori T."/>
            <person name="Suzuki S."/>
            <person name="Kakizawa Y."/>
            <person name="Ishida K."/>
        </authorList>
    </citation>
    <scope>NUCLEOTIDE SEQUENCE [LARGE SCALE GENOMIC DNA]</scope>
    <source>
        <strain evidence="1 2">SRT547</strain>
    </source>
</reference>
<protein>
    <submittedName>
        <fullName evidence="1">Uncharacterized protein</fullName>
    </submittedName>
</protein>
<dbReference type="Proteomes" id="UP000326354">
    <property type="component" value="Chromosome"/>
</dbReference>
<dbReference type="KEGG" id="uam:UABAM_03216"/>
<gene>
    <name evidence="1" type="ORF">UABAM_03216</name>
</gene>
<dbReference type="RefSeq" id="WP_151968984.1">
    <property type="nucleotide sequence ID" value="NZ_AP019860.1"/>
</dbReference>
<dbReference type="AlphaFoldDB" id="A0A5S9IQJ5"/>